<sequence length="60" mass="6624">MNAEPVFRKSSYSGSVNNNCVEMAATESRVLLRDSKRPGDGSLRLDRGLARKLLSGLRED</sequence>
<keyword evidence="3" id="KW-1185">Reference proteome</keyword>
<dbReference type="RefSeq" id="WP_344448355.1">
    <property type="nucleotide sequence ID" value="NZ_BAAATZ010000002.1"/>
</dbReference>
<name>A0ABN3TUV5_9ACTN</name>
<dbReference type="Proteomes" id="UP001501842">
    <property type="component" value="Unassembled WGS sequence"/>
</dbReference>
<organism evidence="2 3">
    <name type="scientific">Actinocorallia aurantiaca</name>
    <dbReference type="NCBI Taxonomy" id="46204"/>
    <lineage>
        <taxon>Bacteria</taxon>
        <taxon>Bacillati</taxon>
        <taxon>Actinomycetota</taxon>
        <taxon>Actinomycetes</taxon>
        <taxon>Streptosporangiales</taxon>
        <taxon>Thermomonosporaceae</taxon>
        <taxon>Actinocorallia</taxon>
    </lineage>
</organism>
<gene>
    <name evidence="2" type="ORF">GCM10010439_04250</name>
</gene>
<comment type="caution">
    <text evidence="2">The sequence shown here is derived from an EMBL/GenBank/DDBJ whole genome shotgun (WGS) entry which is preliminary data.</text>
</comment>
<evidence type="ECO:0000313" key="2">
    <source>
        <dbReference type="EMBL" id="GAA2719200.1"/>
    </source>
</evidence>
<protein>
    <recommendedName>
        <fullName evidence="1">DUF397 domain-containing protein</fullName>
    </recommendedName>
</protein>
<evidence type="ECO:0000259" key="1">
    <source>
        <dbReference type="Pfam" id="PF04149"/>
    </source>
</evidence>
<reference evidence="3" key="1">
    <citation type="journal article" date="2019" name="Int. J. Syst. Evol. Microbiol.">
        <title>The Global Catalogue of Microorganisms (GCM) 10K type strain sequencing project: providing services to taxonomists for standard genome sequencing and annotation.</title>
        <authorList>
            <consortium name="The Broad Institute Genomics Platform"/>
            <consortium name="The Broad Institute Genome Sequencing Center for Infectious Disease"/>
            <person name="Wu L."/>
            <person name="Ma J."/>
        </authorList>
    </citation>
    <scope>NUCLEOTIDE SEQUENCE [LARGE SCALE GENOMIC DNA]</scope>
    <source>
        <strain evidence="3">JCM 8201</strain>
    </source>
</reference>
<feature type="domain" description="DUF397" evidence="1">
    <location>
        <begin position="7"/>
        <end position="58"/>
    </location>
</feature>
<accession>A0ABN3TUV5</accession>
<dbReference type="EMBL" id="BAAATZ010000002">
    <property type="protein sequence ID" value="GAA2719200.1"/>
    <property type="molecule type" value="Genomic_DNA"/>
</dbReference>
<dbReference type="Pfam" id="PF04149">
    <property type="entry name" value="DUF397"/>
    <property type="match status" value="1"/>
</dbReference>
<dbReference type="InterPro" id="IPR007278">
    <property type="entry name" value="DUF397"/>
</dbReference>
<proteinExistence type="predicted"/>
<evidence type="ECO:0000313" key="3">
    <source>
        <dbReference type="Proteomes" id="UP001501842"/>
    </source>
</evidence>